<comment type="similarity">
    <text evidence="1">Belongs to the barstar family.</text>
</comment>
<evidence type="ECO:0000313" key="4">
    <source>
        <dbReference type="Proteomes" id="UP000199081"/>
    </source>
</evidence>
<dbReference type="InterPro" id="IPR035905">
    <property type="entry name" value="Barstar-like_sf"/>
</dbReference>
<dbReference type="Proteomes" id="UP000199081">
    <property type="component" value="Unassembled WGS sequence"/>
</dbReference>
<dbReference type="AlphaFoldDB" id="A0A1H7PCA3"/>
<protein>
    <submittedName>
        <fullName evidence="3">Barstar (Barnase inhibitor)</fullName>
    </submittedName>
</protein>
<proteinExistence type="inferred from homology"/>
<dbReference type="Gene3D" id="3.30.370.10">
    <property type="entry name" value="Barstar-like"/>
    <property type="match status" value="1"/>
</dbReference>
<sequence>MREVELDGRLMISREKVHELLQEQLKLAGYHGHNLDALFDALVSHSQNMDITLFHKSALVVNLGQYGEALISTFKDAEAGNKHIRFKII</sequence>
<dbReference type="Pfam" id="PF01337">
    <property type="entry name" value="Barstar"/>
    <property type="match status" value="1"/>
</dbReference>
<dbReference type="SUPFAM" id="SSF52038">
    <property type="entry name" value="Barstar-related"/>
    <property type="match status" value="1"/>
</dbReference>
<dbReference type="OrthoDB" id="7575400at2"/>
<feature type="domain" description="Barstar (barnase inhibitor)" evidence="2">
    <location>
        <begin position="1"/>
        <end position="88"/>
    </location>
</feature>
<name>A0A1H7PCA3_9LACT</name>
<evidence type="ECO:0000256" key="1">
    <source>
        <dbReference type="ARBA" id="ARBA00006845"/>
    </source>
</evidence>
<dbReference type="STRING" id="426702.SAMN04488099_11910"/>
<dbReference type="RefSeq" id="WP_091482905.1">
    <property type="nucleotide sequence ID" value="NZ_BJYC01000023.1"/>
</dbReference>
<keyword evidence="4" id="KW-1185">Reference proteome</keyword>
<dbReference type="EMBL" id="FNZU01000019">
    <property type="protein sequence ID" value="SEL33014.1"/>
    <property type="molecule type" value="Genomic_DNA"/>
</dbReference>
<evidence type="ECO:0000259" key="2">
    <source>
        <dbReference type="Pfam" id="PF01337"/>
    </source>
</evidence>
<evidence type="ECO:0000313" key="3">
    <source>
        <dbReference type="EMBL" id="SEL33014.1"/>
    </source>
</evidence>
<organism evidence="3 4">
    <name type="scientific">Alkalibacterium pelagium</name>
    <dbReference type="NCBI Taxonomy" id="426702"/>
    <lineage>
        <taxon>Bacteria</taxon>
        <taxon>Bacillati</taxon>
        <taxon>Bacillota</taxon>
        <taxon>Bacilli</taxon>
        <taxon>Lactobacillales</taxon>
        <taxon>Carnobacteriaceae</taxon>
        <taxon>Alkalibacterium</taxon>
    </lineage>
</organism>
<gene>
    <name evidence="3" type="ORF">SAMN04488099_11910</name>
</gene>
<accession>A0A1H7PCA3</accession>
<reference evidence="4" key="1">
    <citation type="submission" date="2016-10" db="EMBL/GenBank/DDBJ databases">
        <authorList>
            <person name="Varghese N."/>
            <person name="Submissions S."/>
        </authorList>
    </citation>
    <scope>NUCLEOTIDE SEQUENCE [LARGE SCALE GENOMIC DNA]</scope>
    <source>
        <strain evidence="4">DSM 19183</strain>
    </source>
</reference>
<dbReference type="InterPro" id="IPR000468">
    <property type="entry name" value="Barstar"/>
</dbReference>